<name>A0A3F3PMM0_9EURO</name>
<dbReference type="GeneID" id="38136386"/>
<sequence>MIYLSCPRYTFRFYFLCLFSARSRCAFSFLFCDLCITCTVHIARDSADKIGIITSTSIRFSCLAFAFLGWCITDLPFWCLLSTIQ</sequence>
<accession>A0A3F3PMM0</accession>
<dbReference type="EMBL" id="KZ852079">
    <property type="protein sequence ID" value="RDH28195.1"/>
    <property type="molecule type" value="Genomic_DNA"/>
</dbReference>
<dbReference type="RefSeq" id="XP_026621217.1">
    <property type="nucleotide sequence ID" value="XM_026768030.1"/>
</dbReference>
<dbReference type="Proteomes" id="UP000253729">
    <property type="component" value="Unassembled WGS sequence"/>
</dbReference>
<proteinExistence type="predicted"/>
<organism evidence="1 2">
    <name type="scientific">Aspergillus welwitschiae</name>
    <dbReference type="NCBI Taxonomy" id="1341132"/>
    <lineage>
        <taxon>Eukaryota</taxon>
        <taxon>Fungi</taxon>
        <taxon>Dikarya</taxon>
        <taxon>Ascomycota</taxon>
        <taxon>Pezizomycotina</taxon>
        <taxon>Eurotiomycetes</taxon>
        <taxon>Eurotiomycetidae</taxon>
        <taxon>Eurotiales</taxon>
        <taxon>Aspergillaceae</taxon>
        <taxon>Aspergillus</taxon>
        <taxon>Aspergillus subgen. Circumdati</taxon>
    </lineage>
</organism>
<evidence type="ECO:0000313" key="1">
    <source>
        <dbReference type="EMBL" id="RDH28195.1"/>
    </source>
</evidence>
<keyword evidence="2" id="KW-1185">Reference proteome</keyword>
<reference evidence="1 2" key="1">
    <citation type="submission" date="2018-07" db="EMBL/GenBank/DDBJ databases">
        <title>The genomes of Aspergillus section Nigri reveals drivers in fungal speciation.</title>
        <authorList>
            <consortium name="DOE Joint Genome Institute"/>
            <person name="Vesth T.C."/>
            <person name="Nybo J."/>
            <person name="Theobald S."/>
            <person name="Brandl J."/>
            <person name="Frisvad J.C."/>
            <person name="Nielsen K.F."/>
            <person name="Lyhne E.K."/>
            <person name="Kogle M.E."/>
            <person name="Kuo A."/>
            <person name="Riley R."/>
            <person name="Clum A."/>
            <person name="Nolan M."/>
            <person name="Lipzen A."/>
            <person name="Salamov A."/>
            <person name="Henrissat B."/>
            <person name="Wiebenga A."/>
            <person name="De vries R.P."/>
            <person name="Grigoriev I.V."/>
            <person name="Mortensen U.H."/>
            <person name="Andersen M.R."/>
            <person name="Baker S.E."/>
        </authorList>
    </citation>
    <scope>NUCLEOTIDE SEQUENCE [LARGE SCALE GENOMIC DNA]</scope>
    <source>
        <strain evidence="1 2">CBS 139.54b</strain>
    </source>
</reference>
<gene>
    <name evidence="1" type="ORF">BDQ94DRAFT_152739</name>
</gene>
<evidence type="ECO:0000313" key="2">
    <source>
        <dbReference type="Proteomes" id="UP000253729"/>
    </source>
</evidence>
<dbReference type="AlphaFoldDB" id="A0A3F3PMM0"/>
<protein>
    <submittedName>
        <fullName evidence="1">Uncharacterized protein</fullName>
    </submittedName>
</protein>